<dbReference type="AlphaFoldDB" id="A0A3P1CHL3"/>
<comment type="caution">
    <text evidence="1">The sequence shown here is derived from an EMBL/GenBank/DDBJ whole genome shotgun (WGS) entry which is preliminary data.</text>
</comment>
<dbReference type="EMBL" id="RQJP01000004">
    <property type="protein sequence ID" value="RRB12759.1"/>
    <property type="molecule type" value="Genomic_DNA"/>
</dbReference>
<dbReference type="PROSITE" id="PS51257">
    <property type="entry name" value="PROKAR_LIPOPROTEIN"/>
    <property type="match status" value="1"/>
</dbReference>
<name>A0A3P1CHL3_9BACT</name>
<dbReference type="RefSeq" id="WP_124908710.1">
    <property type="nucleotide sequence ID" value="NZ_RQJP01000004.1"/>
</dbReference>
<sequence>MRRTVFIFALLVASCSPRIRQEQMRMAPSQLLSRSSDVFRTEPGRPIKAVRSIFLNAKNLNVHYLDGQSEIVPRNEVWGYSDKKGRIYRLYKRAQYEVVNVGDVITYEQQSTQNTLVGSQTTVTNVIETFYSKTLDSKIFSSRKKALQDLAGL</sequence>
<dbReference type="Proteomes" id="UP000274271">
    <property type="component" value="Unassembled WGS sequence"/>
</dbReference>
<reference evidence="1 2" key="1">
    <citation type="submission" date="2018-11" db="EMBL/GenBank/DDBJ databases">
        <authorList>
            <person name="Zhou Z."/>
            <person name="Wang G."/>
        </authorList>
    </citation>
    <scope>NUCLEOTIDE SEQUENCE [LARGE SCALE GENOMIC DNA]</scope>
    <source>
        <strain evidence="1 2">KCTC42998</strain>
    </source>
</reference>
<organism evidence="1 2">
    <name type="scientific">Larkinella knui</name>
    <dbReference type="NCBI Taxonomy" id="2025310"/>
    <lineage>
        <taxon>Bacteria</taxon>
        <taxon>Pseudomonadati</taxon>
        <taxon>Bacteroidota</taxon>
        <taxon>Cytophagia</taxon>
        <taxon>Cytophagales</taxon>
        <taxon>Spirosomataceae</taxon>
        <taxon>Larkinella</taxon>
    </lineage>
</organism>
<proteinExistence type="predicted"/>
<evidence type="ECO:0000313" key="2">
    <source>
        <dbReference type="Proteomes" id="UP000274271"/>
    </source>
</evidence>
<protein>
    <submittedName>
        <fullName evidence="1">Uncharacterized protein</fullName>
    </submittedName>
</protein>
<accession>A0A3P1CHL3</accession>
<evidence type="ECO:0000313" key="1">
    <source>
        <dbReference type="EMBL" id="RRB12759.1"/>
    </source>
</evidence>
<dbReference type="OrthoDB" id="951799at2"/>
<gene>
    <name evidence="1" type="ORF">EHT87_21520</name>
</gene>
<keyword evidence="2" id="KW-1185">Reference proteome</keyword>